<dbReference type="AlphaFoldDB" id="B3SC62"/>
<evidence type="ECO:0000256" key="1">
    <source>
        <dbReference type="ARBA" id="ARBA00004141"/>
    </source>
</evidence>
<dbReference type="PANTHER" id="PTHR12011">
    <property type="entry name" value="ADHESION G-PROTEIN COUPLED RECEPTOR"/>
    <property type="match status" value="1"/>
</dbReference>
<keyword evidence="4 9" id="KW-1133">Transmembrane helix</keyword>
<dbReference type="CTD" id="6759035"/>
<evidence type="ECO:0000256" key="5">
    <source>
        <dbReference type="ARBA" id="ARBA00023136"/>
    </source>
</evidence>
<dbReference type="InterPro" id="IPR000832">
    <property type="entry name" value="GPCR_2_secretin-like"/>
</dbReference>
<dbReference type="CDD" id="cd15933">
    <property type="entry name" value="7tmB2_GPR133-like_Adhesion_V"/>
    <property type="match status" value="1"/>
</dbReference>
<accession>B3SC62</accession>
<evidence type="ECO:0000313" key="11">
    <source>
        <dbReference type="EMBL" id="EDV19665.1"/>
    </source>
</evidence>
<evidence type="ECO:0000256" key="8">
    <source>
        <dbReference type="SAM" id="MobiDB-lite"/>
    </source>
</evidence>
<evidence type="ECO:0000256" key="9">
    <source>
        <dbReference type="SAM" id="Phobius"/>
    </source>
</evidence>
<organism evidence="11 12">
    <name type="scientific">Trichoplax adhaerens</name>
    <name type="common">Trichoplax reptans</name>
    <dbReference type="NCBI Taxonomy" id="10228"/>
    <lineage>
        <taxon>Eukaryota</taxon>
        <taxon>Metazoa</taxon>
        <taxon>Placozoa</taxon>
        <taxon>Uniplacotomia</taxon>
        <taxon>Trichoplacea</taxon>
        <taxon>Trichoplacidae</taxon>
        <taxon>Trichoplax</taxon>
    </lineage>
</organism>
<dbReference type="GO" id="GO:0007166">
    <property type="term" value="P:cell surface receptor signaling pathway"/>
    <property type="evidence" value="ECO:0007669"/>
    <property type="project" value="InterPro"/>
</dbReference>
<dbReference type="Gene3D" id="1.20.1070.10">
    <property type="entry name" value="Rhodopsin 7-helix transmembrane proteins"/>
    <property type="match status" value="1"/>
</dbReference>
<keyword evidence="3 9" id="KW-0812">Transmembrane</keyword>
<feature type="transmembrane region" description="Helical" evidence="9">
    <location>
        <begin position="708"/>
        <end position="727"/>
    </location>
</feature>
<dbReference type="PhylomeDB" id="B3SC62"/>
<dbReference type="PRINTS" id="PR00249">
    <property type="entry name" value="GPCRSECRETIN"/>
</dbReference>
<evidence type="ECO:0000256" key="4">
    <source>
        <dbReference type="ARBA" id="ARBA00022989"/>
    </source>
</evidence>
<feature type="transmembrane region" description="Helical" evidence="9">
    <location>
        <begin position="505"/>
        <end position="534"/>
    </location>
</feature>
<keyword evidence="5 9" id="KW-0472">Membrane</keyword>
<feature type="compositionally biased region" description="Polar residues" evidence="8">
    <location>
        <begin position="99"/>
        <end position="113"/>
    </location>
</feature>
<comment type="subcellular location">
    <subcellularLocation>
        <location evidence="1">Membrane</location>
        <topology evidence="1">Multi-pass membrane protein</topology>
    </subcellularLocation>
</comment>
<protein>
    <recommendedName>
        <fullName evidence="10">G-protein coupled receptors family 2 profile 2 domain-containing protein</fullName>
    </recommendedName>
</protein>
<evidence type="ECO:0000256" key="7">
    <source>
        <dbReference type="ARBA" id="ARBA00023180"/>
    </source>
</evidence>
<dbReference type="KEGG" id="tad:TRIADDRAFT_61852"/>
<dbReference type="OrthoDB" id="347083at2759"/>
<comment type="similarity">
    <text evidence="2">Belongs to the G-protein coupled receptor 2 family. Adhesion G-protein coupled receptor (ADGR) subfamily.</text>
</comment>
<evidence type="ECO:0000259" key="10">
    <source>
        <dbReference type="PROSITE" id="PS50261"/>
    </source>
</evidence>
<dbReference type="Proteomes" id="UP000009022">
    <property type="component" value="Unassembled WGS sequence"/>
</dbReference>
<reference evidence="11 12" key="1">
    <citation type="journal article" date="2008" name="Nature">
        <title>The Trichoplax genome and the nature of placozoans.</title>
        <authorList>
            <person name="Srivastava M."/>
            <person name="Begovic E."/>
            <person name="Chapman J."/>
            <person name="Putnam N.H."/>
            <person name="Hellsten U."/>
            <person name="Kawashima T."/>
            <person name="Kuo A."/>
            <person name="Mitros T."/>
            <person name="Salamov A."/>
            <person name="Carpenter M.L."/>
            <person name="Signorovitch A.Y."/>
            <person name="Moreno M.A."/>
            <person name="Kamm K."/>
            <person name="Grimwood J."/>
            <person name="Schmutz J."/>
            <person name="Shapiro H."/>
            <person name="Grigoriev I.V."/>
            <person name="Buss L.W."/>
            <person name="Schierwater B."/>
            <person name="Dellaporta S.L."/>
            <person name="Rokhsar D.S."/>
        </authorList>
    </citation>
    <scope>NUCLEOTIDE SEQUENCE [LARGE SCALE GENOMIC DNA]</scope>
    <source>
        <strain evidence="11 12">Grell-BS-1999</strain>
    </source>
</reference>
<dbReference type="RefSeq" id="XP_002117822.1">
    <property type="nucleotide sequence ID" value="XM_002117786.1"/>
</dbReference>
<evidence type="ECO:0000256" key="3">
    <source>
        <dbReference type="ARBA" id="ARBA00022692"/>
    </source>
</evidence>
<evidence type="ECO:0000256" key="6">
    <source>
        <dbReference type="ARBA" id="ARBA00023157"/>
    </source>
</evidence>
<dbReference type="GeneID" id="6759035"/>
<dbReference type="InterPro" id="IPR017981">
    <property type="entry name" value="GPCR_2-like_7TM"/>
</dbReference>
<dbReference type="EMBL" id="DS985268">
    <property type="protein sequence ID" value="EDV19665.1"/>
    <property type="molecule type" value="Genomic_DNA"/>
</dbReference>
<proteinExistence type="inferred from homology"/>
<gene>
    <name evidence="11" type="ORF">TRIADDRAFT_61852</name>
</gene>
<keyword evidence="6" id="KW-1015">Disulfide bond</keyword>
<feature type="transmembrane region" description="Helical" evidence="9">
    <location>
        <begin position="576"/>
        <end position="599"/>
    </location>
</feature>
<evidence type="ECO:0000313" key="12">
    <source>
        <dbReference type="Proteomes" id="UP000009022"/>
    </source>
</evidence>
<dbReference type="PROSITE" id="PS50261">
    <property type="entry name" value="G_PROTEIN_RECEP_F2_4"/>
    <property type="match status" value="1"/>
</dbReference>
<feature type="transmembrane region" description="Helical" evidence="9">
    <location>
        <begin position="733"/>
        <end position="756"/>
    </location>
</feature>
<dbReference type="GO" id="GO:0005886">
    <property type="term" value="C:plasma membrane"/>
    <property type="evidence" value="ECO:0000318"/>
    <property type="project" value="GO_Central"/>
</dbReference>
<feature type="region of interest" description="Disordered" evidence="8">
    <location>
        <begin position="87"/>
        <end position="113"/>
    </location>
</feature>
<name>B3SC62_TRIAD</name>
<dbReference type="GO" id="GO:0004930">
    <property type="term" value="F:G protein-coupled receptor activity"/>
    <property type="evidence" value="ECO:0007669"/>
    <property type="project" value="InterPro"/>
</dbReference>
<dbReference type="FunFam" id="1.20.1070.10:FF:000058">
    <property type="entry name" value="Adhesion G protein-coupled receptor F5"/>
    <property type="match status" value="1"/>
</dbReference>
<feature type="domain" description="G-protein coupled receptors family 2 profile 2" evidence="10">
    <location>
        <begin position="509"/>
        <end position="757"/>
    </location>
</feature>
<feature type="transmembrane region" description="Helical" evidence="9">
    <location>
        <begin position="546"/>
        <end position="564"/>
    </location>
</feature>
<dbReference type="eggNOG" id="KOG4193">
    <property type="taxonomic scope" value="Eukaryota"/>
</dbReference>
<dbReference type="HOGENOM" id="CLU_392971_0_0_1"/>
<sequence>MPSLIDTNEISPFTVADSGGLSLSTAFEDARVSSPTTIEENRLSLSTVIENNRLLPSTVAENDRLSLDAAIIGNRLSASTSVINDRLSSNTGMEDDRLSLSTEVKNSRLSSDTATEDDRLFSSTVVKNDKLSSNITTEDDRLTSSTATEDDKLSSSAVIENTSLAASIAIKTDTFSAWSTDFSVSISDTQDTYQAYSTKSESLITGYTTTSDANETSSTNLRSSGNMFIFDYGTKTFSLRTEPNIYLTNDDNIESVFTFSIPDFNCYPLPTCYSSKFSSQSTVNNNQHIITNIDKLSSVSFKSLTASSATDVPTNQTFLHPTLAHQDTTLNPFDKYSEVPFVTADDTLRILANINEELAIHPYITVQTAEIYSQGLNQLISKLATNASNTELIIKLSQKIEISVNYTKVLDKFFLRVADNLFPGQTLNITDDEAGQTVKILTGIYSFLRDEITQAATTDNIISDVITCKIDPDPPADSGLNFRYSIIKSENIWHQLVNLNDLQSLLAPIIIIEYIGIGFSTICIALALIVFGVLRLKSDRFIIHRNLLVALFLLQCTIIAGSQSEGNKNLCTAMAILTHFFCVATFSWMLIEAIHLYFLIITVFKKSRISIYYFIGWGLPIITVAVTLTAKFDGYVNNNGVSSLNKCWLNTQDGFKWAIMGPVISIIVVNAVVMICVVKITVSSSIADAYKSDNRKGRLQGIKSMIKASAILTPILGLTWLLALIPITRQTIVFAYLSVILNSCQGITIFVFHCILNSEVRLKYTLLISRRSAIHSSNKASLFIDDKSNLKTGNSDQKDGDLKVVRITPPRCQTNCEEACINHVK</sequence>
<keyword evidence="12" id="KW-1185">Reference proteome</keyword>
<feature type="transmembrane region" description="Helical" evidence="9">
    <location>
        <begin position="663"/>
        <end position="687"/>
    </location>
</feature>
<dbReference type="InParanoid" id="B3SC62"/>
<feature type="transmembrane region" description="Helical" evidence="9">
    <location>
        <begin position="611"/>
        <end position="630"/>
    </location>
</feature>
<keyword evidence="7" id="KW-0325">Glycoprotein</keyword>
<dbReference type="Pfam" id="PF00002">
    <property type="entry name" value="7tm_2"/>
    <property type="match status" value="1"/>
</dbReference>
<evidence type="ECO:0000256" key="2">
    <source>
        <dbReference type="ARBA" id="ARBA00007343"/>
    </source>
</evidence>
<dbReference type="PANTHER" id="PTHR12011:SF347">
    <property type="entry name" value="FI21270P1-RELATED"/>
    <property type="match status" value="1"/>
</dbReference>